<feature type="compositionally biased region" description="Low complexity" evidence="1">
    <location>
        <begin position="145"/>
        <end position="154"/>
    </location>
</feature>
<dbReference type="STRING" id="89524.SAMN05444370_12618"/>
<feature type="transmembrane region" description="Helical" evidence="2">
    <location>
        <begin position="40"/>
        <end position="60"/>
    </location>
</feature>
<evidence type="ECO:0000313" key="4">
    <source>
        <dbReference type="Proteomes" id="UP000198703"/>
    </source>
</evidence>
<dbReference type="Proteomes" id="UP000198703">
    <property type="component" value="Unassembled WGS sequence"/>
</dbReference>
<sequence length="154" mass="16359">MLLVFRAVFMLAALLCLFSAVMITASLFIADRASRSPEILWISLAVSGVFLAAGLLAVGVQGRMAAIDAIIRHADPARRSDLARHHRAPILFLAGGGAVLCLALAVIVSGDFARIEEGFAVYVRSPPQRQGPTTRPAMAPPPPRFLRSPSSSRG</sequence>
<name>A0A1H4FPE0_9RHOB</name>
<accession>A0A1H4FPE0</accession>
<keyword evidence="2" id="KW-0812">Transmembrane</keyword>
<evidence type="ECO:0000256" key="2">
    <source>
        <dbReference type="SAM" id="Phobius"/>
    </source>
</evidence>
<keyword evidence="2" id="KW-1133">Transmembrane helix</keyword>
<proteinExistence type="predicted"/>
<keyword evidence="4" id="KW-1185">Reference proteome</keyword>
<organism evidence="3 4">
    <name type="scientific">Rubrimonas cliftonensis</name>
    <dbReference type="NCBI Taxonomy" id="89524"/>
    <lineage>
        <taxon>Bacteria</taxon>
        <taxon>Pseudomonadati</taxon>
        <taxon>Pseudomonadota</taxon>
        <taxon>Alphaproteobacteria</taxon>
        <taxon>Rhodobacterales</taxon>
        <taxon>Paracoccaceae</taxon>
        <taxon>Rubrimonas</taxon>
    </lineage>
</organism>
<evidence type="ECO:0000313" key="3">
    <source>
        <dbReference type="EMBL" id="SEA99164.1"/>
    </source>
</evidence>
<protein>
    <submittedName>
        <fullName evidence="3">Uncharacterized protein</fullName>
    </submittedName>
</protein>
<dbReference type="EMBL" id="FNQM01000026">
    <property type="protein sequence ID" value="SEA99164.1"/>
    <property type="molecule type" value="Genomic_DNA"/>
</dbReference>
<feature type="region of interest" description="Disordered" evidence="1">
    <location>
        <begin position="125"/>
        <end position="154"/>
    </location>
</feature>
<evidence type="ECO:0000256" key="1">
    <source>
        <dbReference type="SAM" id="MobiDB-lite"/>
    </source>
</evidence>
<feature type="transmembrane region" description="Helical" evidence="2">
    <location>
        <begin position="88"/>
        <end position="108"/>
    </location>
</feature>
<keyword evidence="2" id="KW-0472">Membrane</keyword>
<gene>
    <name evidence="3" type="ORF">SAMN05444370_12618</name>
</gene>
<reference evidence="3 4" key="1">
    <citation type="submission" date="2016-10" db="EMBL/GenBank/DDBJ databases">
        <authorList>
            <person name="de Groot N.N."/>
        </authorList>
    </citation>
    <scope>NUCLEOTIDE SEQUENCE [LARGE SCALE GENOMIC DNA]</scope>
    <source>
        <strain evidence="3 4">DSM 15345</strain>
    </source>
</reference>
<dbReference type="AlphaFoldDB" id="A0A1H4FPE0"/>